<keyword evidence="5" id="KW-0539">Nucleus</keyword>
<dbReference type="Pfam" id="PF16135">
    <property type="entry name" value="TDBD"/>
    <property type="match status" value="2"/>
</dbReference>
<dbReference type="InterPro" id="IPR013083">
    <property type="entry name" value="Znf_RING/FYVE/PHD"/>
</dbReference>
<gene>
    <name evidence="8" type="ORF">KIW84_074558</name>
</gene>
<dbReference type="GO" id="GO:0000977">
    <property type="term" value="F:RNA polymerase II transcription regulatory region sequence-specific DNA binding"/>
    <property type="evidence" value="ECO:0007669"/>
    <property type="project" value="TreeGrafter"/>
</dbReference>
<proteinExistence type="predicted"/>
<evidence type="ECO:0000313" key="9">
    <source>
        <dbReference type="Proteomes" id="UP001058974"/>
    </source>
</evidence>
<dbReference type="InterPro" id="IPR019787">
    <property type="entry name" value="Znf_PHD-finger"/>
</dbReference>
<evidence type="ECO:0000256" key="5">
    <source>
        <dbReference type="ARBA" id="ARBA00023242"/>
    </source>
</evidence>
<dbReference type="SMART" id="SM00249">
    <property type="entry name" value="PHD"/>
    <property type="match status" value="2"/>
</dbReference>
<protein>
    <recommendedName>
        <fullName evidence="7">PHD-type domain-containing protein</fullName>
    </recommendedName>
</protein>
<dbReference type="InterPro" id="IPR001965">
    <property type="entry name" value="Znf_PHD"/>
</dbReference>
<dbReference type="GO" id="GO:0045944">
    <property type="term" value="P:positive regulation of transcription by RNA polymerase II"/>
    <property type="evidence" value="ECO:0007669"/>
    <property type="project" value="TreeGrafter"/>
</dbReference>
<dbReference type="Pfam" id="PF23209">
    <property type="entry name" value="IDM1_C"/>
    <property type="match status" value="1"/>
</dbReference>
<keyword evidence="9" id="KW-1185">Reference proteome</keyword>
<dbReference type="PANTHER" id="PTHR47025">
    <property type="entry name" value="AUTOIMMUNE REGULATOR"/>
    <property type="match status" value="1"/>
</dbReference>
<dbReference type="Proteomes" id="UP001058974">
    <property type="component" value="Chromosome 7"/>
</dbReference>
<dbReference type="SUPFAM" id="SSF57903">
    <property type="entry name" value="FYVE/PHD zinc finger"/>
    <property type="match status" value="2"/>
</dbReference>
<evidence type="ECO:0000256" key="4">
    <source>
        <dbReference type="ARBA" id="ARBA00022833"/>
    </source>
</evidence>
<feature type="domain" description="PHD-type" evidence="7">
    <location>
        <begin position="214"/>
        <end position="259"/>
    </location>
</feature>
<dbReference type="PROSITE" id="PS50016">
    <property type="entry name" value="ZF_PHD_2"/>
    <property type="match status" value="1"/>
</dbReference>
<sequence>MEGNGRVSPHGRMDHLIHRDWIMCPHPNKVRKPREKDSPGVIKTTGIECYCDICKGVEVVSPAIFEVHAGSANKRPQSILSSKMGILSPEPAEPQKPSYKGMKYSAASDKRHGKITRKDQHLHKLVFQALEHGADVTYIARGEKLLDGKINRYTSAIMCSCCDNQISPSTFEAHAGWASRRKPYLHIFAGGVSLHELSISLLKKQKISRSADSDGRCSICEQGGHLLCCDGCPRAFHLECVPLKSEPLCIWYCKYCCHNVYHNERREERNANAQDACVQHFREDDFQLKGFGPRTVIICDQCNKEYHVGCLKDHKIADLKKLPKGDWFCGSECLQVRTVLHNLVIRGDVPISDSLLSLIKKKHKEKGLKTNYGLDVKWRIMNWKLLASEEIRALLSEAVSIFHEQFDPIVDADTDIDFIPSMIYGRSIKDQYFGGMYCAVLTVNKEVVSTGVFLGREVAELPLVATNAASQGKGYFQALFACIEGLLGELKIERLFLPAAHEAESLWSGKFGFMALDQDETNFYTSLYRVMIFNGAALLQKPVPRPAITEYVAEDPFEACANIWCAEE</sequence>
<dbReference type="PROSITE" id="PS01359">
    <property type="entry name" value="ZF_PHD_1"/>
    <property type="match status" value="1"/>
</dbReference>
<evidence type="ECO:0000256" key="2">
    <source>
        <dbReference type="ARBA" id="ARBA00022723"/>
    </source>
</evidence>
<comment type="caution">
    <text evidence="8">The sequence shown here is derived from an EMBL/GenBank/DDBJ whole genome shotgun (WGS) entry which is preliminary data.</text>
</comment>
<dbReference type="InterPro" id="IPR011011">
    <property type="entry name" value="Znf_FYVE_PHD"/>
</dbReference>
<dbReference type="Gramene" id="Psat07G0455800-T1">
    <property type="protein sequence ID" value="KAI5388950.1"/>
    <property type="gene ID" value="KIW84_074558"/>
</dbReference>
<dbReference type="GO" id="GO:0003682">
    <property type="term" value="F:chromatin binding"/>
    <property type="evidence" value="ECO:0007669"/>
    <property type="project" value="TreeGrafter"/>
</dbReference>
<evidence type="ECO:0000313" key="8">
    <source>
        <dbReference type="EMBL" id="KAI5388950.1"/>
    </source>
</evidence>
<accession>A0A9D4VRT9</accession>
<evidence type="ECO:0000256" key="3">
    <source>
        <dbReference type="ARBA" id="ARBA00022771"/>
    </source>
</evidence>
<dbReference type="AlphaFoldDB" id="A0A9D4VRT9"/>
<dbReference type="PANTHER" id="PTHR47025:SF2">
    <property type="entry name" value="AUTOIMMUNE REGULATOR"/>
    <property type="match status" value="1"/>
</dbReference>
<dbReference type="Gene3D" id="3.30.40.10">
    <property type="entry name" value="Zinc/RING finger domain, C3HC4 (zinc finger)"/>
    <property type="match status" value="2"/>
</dbReference>
<dbReference type="GO" id="GO:0008270">
    <property type="term" value="F:zinc ion binding"/>
    <property type="evidence" value="ECO:0007669"/>
    <property type="project" value="UniProtKB-KW"/>
</dbReference>
<dbReference type="InterPro" id="IPR019786">
    <property type="entry name" value="Zinc_finger_PHD-type_CS"/>
</dbReference>
<dbReference type="Pfam" id="PF00628">
    <property type="entry name" value="PHD"/>
    <property type="match status" value="1"/>
</dbReference>
<evidence type="ECO:0000256" key="6">
    <source>
        <dbReference type="PROSITE-ProRule" id="PRU00146"/>
    </source>
</evidence>
<dbReference type="GO" id="GO:0042393">
    <property type="term" value="F:histone binding"/>
    <property type="evidence" value="ECO:0007669"/>
    <property type="project" value="TreeGrafter"/>
</dbReference>
<dbReference type="InterPro" id="IPR032308">
    <property type="entry name" value="TDBD"/>
</dbReference>
<evidence type="ECO:0000259" key="7">
    <source>
        <dbReference type="PROSITE" id="PS50016"/>
    </source>
</evidence>
<dbReference type="SUPFAM" id="SSF55729">
    <property type="entry name" value="Acyl-CoA N-acyltransferases (Nat)"/>
    <property type="match status" value="1"/>
</dbReference>
<dbReference type="EMBL" id="JAMSHJ010000007">
    <property type="protein sequence ID" value="KAI5388950.1"/>
    <property type="molecule type" value="Genomic_DNA"/>
</dbReference>
<keyword evidence="3 6" id="KW-0863">Zinc-finger</keyword>
<keyword evidence="2" id="KW-0479">Metal-binding</keyword>
<organism evidence="8 9">
    <name type="scientific">Pisum sativum</name>
    <name type="common">Garden pea</name>
    <name type="synonym">Lathyrus oleraceus</name>
    <dbReference type="NCBI Taxonomy" id="3888"/>
    <lineage>
        <taxon>Eukaryota</taxon>
        <taxon>Viridiplantae</taxon>
        <taxon>Streptophyta</taxon>
        <taxon>Embryophyta</taxon>
        <taxon>Tracheophyta</taxon>
        <taxon>Spermatophyta</taxon>
        <taxon>Magnoliopsida</taxon>
        <taxon>eudicotyledons</taxon>
        <taxon>Gunneridae</taxon>
        <taxon>Pentapetalae</taxon>
        <taxon>rosids</taxon>
        <taxon>fabids</taxon>
        <taxon>Fabales</taxon>
        <taxon>Fabaceae</taxon>
        <taxon>Papilionoideae</taxon>
        <taxon>50 kb inversion clade</taxon>
        <taxon>NPAAA clade</taxon>
        <taxon>Hologalegina</taxon>
        <taxon>IRL clade</taxon>
        <taxon>Fabeae</taxon>
        <taxon>Lathyrus</taxon>
    </lineage>
</organism>
<dbReference type="InterPro" id="IPR056511">
    <property type="entry name" value="IDM1_C"/>
</dbReference>
<evidence type="ECO:0000256" key="1">
    <source>
        <dbReference type="ARBA" id="ARBA00004123"/>
    </source>
</evidence>
<dbReference type="GO" id="GO:0005634">
    <property type="term" value="C:nucleus"/>
    <property type="evidence" value="ECO:0007669"/>
    <property type="project" value="UniProtKB-SubCell"/>
</dbReference>
<keyword evidence="4" id="KW-0862">Zinc</keyword>
<dbReference type="InterPro" id="IPR016181">
    <property type="entry name" value="Acyl_CoA_acyltransferase"/>
</dbReference>
<name>A0A9D4VRT9_PEA</name>
<comment type="subcellular location">
    <subcellularLocation>
        <location evidence="1">Nucleus</location>
    </subcellularLocation>
</comment>
<reference evidence="8 9" key="1">
    <citation type="journal article" date="2022" name="Nat. Genet.">
        <title>Improved pea reference genome and pan-genome highlight genomic features and evolutionary characteristics.</title>
        <authorList>
            <person name="Yang T."/>
            <person name="Liu R."/>
            <person name="Luo Y."/>
            <person name="Hu S."/>
            <person name="Wang D."/>
            <person name="Wang C."/>
            <person name="Pandey M.K."/>
            <person name="Ge S."/>
            <person name="Xu Q."/>
            <person name="Li N."/>
            <person name="Li G."/>
            <person name="Huang Y."/>
            <person name="Saxena R.K."/>
            <person name="Ji Y."/>
            <person name="Li M."/>
            <person name="Yan X."/>
            <person name="He Y."/>
            <person name="Liu Y."/>
            <person name="Wang X."/>
            <person name="Xiang C."/>
            <person name="Varshney R.K."/>
            <person name="Ding H."/>
            <person name="Gao S."/>
            <person name="Zong X."/>
        </authorList>
    </citation>
    <scope>NUCLEOTIDE SEQUENCE [LARGE SCALE GENOMIC DNA]</scope>
    <source>
        <strain evidence="8 9">cv. Zhongwan 6</strain>
    </source>
</reference>